<dbReference type="STRING" id="1305675.BFG57_05670"/>
<dbReference type="OrthoDB" id="2986891at2"/>
<evidence type="ECO:0000313" key="3">
    <source>
        <dbReference type="Proteomes" id="UP000095209"/>
    </source>
</evidence>
<dbReference type="Proteomes" id="UP000095209">
    <property type="component" value="Unassembled WGS sequence"/>
</dbReference>
<keyword evidence="1" id="KW-0732">Signal</keyword>
<organism evidence="2 3">
    <name type="scientific">Bacillus solimangrovi</name>
    <dbReference type="NCBI Taxonomy" id="1305675"/>
    <lineage>
        <taxon>Bacteria</taxon>
        <taxon>Bacillati</taxon>
        <taxon>Bacillota</taxon>
        <taxon>Bacilli</taxon>
        <taxon>Bacillales</taxon>
        <taxon>Bacillaceae</taxon>
        <taxon>Bacillus</taxon>
    </lineage>
</organism>
<dbReference type="EMBL" id="MJEH01000062">
    <property type="protein sequence ID" value="OEH91354.1"/>
    <property type="molecule type" value="Genomic_DNA"/>
</dbReference>
<dbReference type="AlphaFoldDB" id="A0A1E5LB82"/>
<sequence>MNKTKKKIIALTLSAAIMGGGFTALNTDAFASSKNDSEITVEAIQLANQVKSVATLSEFSKIQFEDFTFGKFHGGLAIDYPENGTVILTDSLGESVEVNEDLFYKYVEEPDLDPLFEYENLTGSEKERQELKEKENQIIREDPWAMMYNDVERKQINTEGKTFGQVYEETGISKFDANILEDKSLQGSKDFLADEYGIVELTEKTMEQLNEAEKFVRVSHFYGVETEGKTLEQIKEEVLNNNATLRLIEVSKDMPYDPNWLIEKENWWFELYGTTGVNQ</sequence>
<protein>
    <recommendedName>
        <fullName evidence="4">Peptidase</fullName>
    </recommendedName>
</protein>
<evidence type="ECO:0008006" key="4">
    <source>
        <dbReference type="Google" id="ProtNLM"/>
    </source>
</evidence>
<accession>A0A1E5LB82</accession>
<evidence type="ECO:0000256" key="1">
    <source>
        <dbReference type="SAM" id="SignalP"/>
    </source>
</evidence>
<feature type="chain" id="PRO_5039486312" description="Peptidase" evidence="1">
    <location>
        <begin position="24"/>
        <end position="279"/>
    </location>
</feature>
<evidence type="ECO:0000313" key="2">
    <source>
        <dbReference type="EMBL" id="OEH91354.1"/>
    </source>
</evidence>
<keyword evidence="3" id="KW-1185">Reference proteome</keyword>
<comment type="caution">
    <text evidence="2">The sequence shown here is derived from an EMBL/GenBank/DDBJ whole genome shotgun (WGS) entry which is preliminary data.</text>
</comment>
<dbReference type="RefSeq" id="WP_069718614.1">
    <property type="nucleotide sequence ID" value="NZ_MJEH01000062.1"/>
</dbReference>
<proteinExistence type="predicted"/>
<feature type="signal peptide" evidence="1">
    <location>
        <begin position="1"/>
        <end position="23"/>
    </location>
</feature>
<gene>
    <name evidence="2" type="ORF">BFG57_05670</name>
</gene>
<reference evidence="2 3" key="1">
    <citation type="submission" date="2016-08" db="EMBL/GenBank/DDBJ databases">
        <title>Genome of Bacillus solimangrovi GH2-4.</title>
        <authorList>
            <person name="Lim S."/>
            <person name="Kim B.-C."/>
        </authorList>
    </citation>
    <scope>NUCLEOTIDE SEQUENCE [LARGE SCALE GENOMIC DNA]</scope>
    <source>
        <strain evidence="2 3">GH2-4</strain>
    </source>
</reference>
<name>A0A1E5LB82_9BACI</name>